<dbReference type="RefSeq" id="WP_065025236.1">
    <property type="nucleotide sequence ID" value="NZ_LZMF01000094.1"/>
</dbReference>
<accession>A0A1A3TU80</accession>
<reference evidence="2" key="1">
    <citation type="submission" date="2016-06" db="EMBL/GenBank/DDBJ databases">
        <authorList>
            <person name="Sutton G."/>
            <person name="Brinkac L."/>
            <person name="Sanka R."/>
            <person name="Adams M."/>
            <person name="Lau E."/>
            <person name="Garcia-Basteiro A."/>
            <person name="Lopez-Varela E."/>
            <person name="Palencia S."/>
        </authorList>
    </citation>
    <scope>NUCLEOTIDE SEQUENCE [LARGE SCALE GENOMIC DNA]</scope>
    <source>
        <strain evidence="2">1274684.2</strain>
    </source>
</reference>
<gene>
    <name evidence="1" type="ORF">A5648_06215</name>
</gene>
<name>A0A1A3TU80_MYCSD</name>
<protein>
    <submittedName>
        <fullName evidence="1">Uncharacterized protein</fullName>
    </submittedName>
</protein>
<dbReference type="Proteomes" id="UP000093759">
    <property type="component" value="Unassembled WGS sequence"/>
</dbReference>
<dbReference type="InterPro" id="IPR036291">
    <property type="entry name" value="NAD(P)-bd_dom_sf"/>
</dbReference>
<dbReference type="EMBL" id="LZMF01000094">
    <property type="protein sequence ID" value="OBK86200.1"/>
    <property type="molecule type" value="Genomic_DNA"/>
</dbReference>
<organism evidence="1 2">
    <name type="scientific">Mycolicibacter sinensis (strain JDM601)</name>
    <name type="common">Mycobacterium sinense</name>
    <dbReference type="NCBI Taxonomy" id="875328"/>
    <lineage>
        <taxon>Bacteria</taxon>
        <taxon>Bacillati</taxon>
        <taxon>Actinomycetota</taxon>
        <taxon>Actinomycetes</taxon>
        <taxon>Mycobacteriales</taxon>
        <taxon>Mycobacteriaceae</taxon>
        <taxon>Mycolicibacter</taxon>
    </lineage>
</organism>
<comment type="caution">
    <text evidence="1">The sequence shown here is derived from an EMBL/GenBank/DDBJ whole genome shotgun (WGS) entry which is preliminary data.</text>
</comment>
<dbReference type="AlphaFoldDB" id="A0A1A3TU80"/>
<dbReference type="Gene3D" id="3.40.50.720">
    <property type="entry name" value="NAD(P)-binding Rossmann-like Domain"/>
    <property type="match status" value="1"/>
</dbReference>
<dbReference type="SUPFAM" id="SSF51735">
    <property type="entry name" value="NAD(P)-binding Rossmann-fold domains"/>
    <property type="match status" value="1"/>
</dbReference>
<dbReference type="Pfam" id="PF00106">
    <property type="entry name" value="adh_short"/>
    <property type="match status" value="1"/>
</dbReference>
<dbReference type="InterPro" id="IPR002347">
    <property type="entry name" value="SDR_fam"/>
</dbReference>
<proteinExistence type="predicted"/>
<sequence>MTGTQTALVTEASRDISATIASRLAPETYALSESARSEPGALKVAASLRSQHGFEVHRVVANLADQHALDRLGTEHAHRFARLDVLAPCAGAGTSDTIADMPLKHSNRTHGAARPRIADRSGMIDQTDHTCFNITARRLDDEAPPIKGQSIIPTVTVGRPGLLTVNIPIQSAIPIHEVYS</sequence>
<evidence type="ECO:0000313" key="1">
    <source>
        <dbReference type="EMBL" id="OBK86200.1"/>
    </source>
</evidence>
<evidence type="ECO:0000313" key="2">
    <source>
        <dbReference type="Proteomes" id="UP000093759"/>
    </source>
</evidence>